<feature type="binding site" evidence="7">
    <location>
        <position position="350"/>
    </location>
    <ligand>
        <name>glyoxylate</name>
        <dbReference type="ChEBI" id="CHEBI:36655"/>
    </ligand>
</feature>
<dbReference type="Pfam" id="PF01070">
    <property type="entry name" value="FMN_dh"/>
    <property type="match status" value="1"/>
</dbReference>
<feature type="region of interest" description="Disordered" evidence="8">
    <location>
        <begin position="1"/>
        <end position="63"/>
    </location>
</feature>
<evidence type="ECO:0000256" key="6">
    <source>
        <dbReference type="PIRSR" id="PIRSR000138-1"/>
    </source>
</evidence>
<evidence type="ECO:0000259" key="9">
    <source>
        <dbReference type="PROSITE" id="PS51349"/>
    </source>
</evidence>
<dbReference type="InterPro" id="IPR000262">
    <property type="entry name" value="FMN-dep_DH"/>
</dbReference>
<dbReference type="InterPro" id="IPR008259">
    <property type="entry name" value="FMN_hydac_DH_AS"/>
</dbReference>
<sequence>MAADAERWRAPSSAGASSPDAPQAAPWLATSHNRQAPETNSPRALRRITGNSILDGKDRTVSPESYSSFQNEIYLQGLLTEQVPELTTDLQALEDTARQALSPSAYGYVAGGAGGGATVRANREALDRRRVVPRMLRDVGTRDLSRTVLGTRMPAPVALAPVGVLSIVHPDGELAVARAAAKAGLPMVLSTASSYTLEEVAEASGEGSSRWFQLYWPKDREVTVSMLQRAEAAGYHTLVITLDTWLLGWRPTDLDRAYLPFLQRTGIANYLSDPAFLAGLDKPVEEDPLAAVAHWADMFADPTKTWQDLAFIREHWSGPIVLKGVLHADDARRARDEGMDGIVVSNHGGRQVDGAVAALDALPEVVDAVGGELAVLFDSGVRTGADVVKALALGADSVLIGRTYAYGLASGGEEGVTHVLRCLLAELDLTVALSGHRSPDELGPDLLAG</sequence>
<feature type="binding site" evidence="7">
    <location>
        <position position="241"/>
    </location>
    <ligand>
        <name>FMN</name>
        <dbReference type="ChEBI" id="CHEBI:58210"/>
    </ligand>
</feature>
<dbReference type="SUPFAM" id="SSF51395">
    <property type="entry name" value="FMN-linked oxidoreductases"/>
    <property type="match status" value="1"/>
</dbReference>
<dbReference type="PANTHER" id="PTHR10578:SF143">
    <property type="entry name" value="FMN-DEPENDENT ALPHA-HYDROXY ACID DEHYDROGENASE PB1A11.03"/>
    <property type="match status" value="1"/>
</dbReference>
<dbReference type="PROSITE" id="PS00557">
    <property type="entry name" value="FMN_HYDROXY_ACID_DH_1"/>
    <property type="match status" value="1"/>
</dbReference>
<dbReference type="PIRSF" id="PIRSF000138">
    <property type="entry name" value="Al-hdrx_acd_dh"/>
    <property type="match status" value="1"/>
</dbReference>
<dbReference type="InterPro" id="IPR012133">
    <property type="entry name" value="Alpha-hydoxy_acid_DH_FMN"/>
</dbReference>
<dbReference type="OrthoDB" id="9770452at2"/>
<proteinExistence type="inferred from homology"/>
<dbReference type="GO" id="GO:0016853">
    <property type="term" value="F:isomerase activity"/>
    <property type="evidence" value="ECO:0007669"/>
    <property type="project" value="UniProtKB-KW"/>
</dbReference>
<feature type="binding site" evidence="7">
    <location>
        <position position="108"/>
    </location>
    <ligand>
        <name>FMN</name>
        <dbReference type="ChEBI" id="CHEBI:58210"/>
    </ligand>
</feature>
<keyword evidence="11" id="KW-1185">Reference proteome</keyword>
<dbReference type="InterPro" id="IPR013785">
    <property type="entry name" value="Aldolase_TIM"/>
</dbReference>
<feature type="binding site" evidence="7">
    <location>
        <position position="345"/>
    </location>
    <ligand>
        <name>FMN</name>
        <dbReference type="ChEBI" id="CHEBI:58210"/>
    </ligand>
</feature>
<evidence type="ECO:0000256" key="1">
    <source>
        <dbReference type="ARBA" id="ARBA00001917"/>
    </source>
</evidence>
<evidence type="ECO:0000256" key="2">
    <source>
        <dbReference type="ARBA" id="ARBA00022630"/>
    </source>
</evidence>
<feature type="binding site" evidence="7">
    <location>
        <position position="213"/>
    </location>
    <ligand>
        <name>FMN</name>
        <dbReference type="ChEBI" id="CHEBI:58210"/>
    </ligand>
</feature>
<feature type="binding site" evidence="7">
    <location>
        <position position="215"/>
    </location>
    <ligand>
        <name>glyoxylate</name>
        <dbReference type="ChEBI" id="CHEBI:36655"/>
    </ligand>
</feature>
<dbReference type="PANTHER" id="PTHR10578">
    <property type="entry name" value="S -2-HYDROXY-ACID OXIDASE-RELATED"/>
    <property type="match status" value="1"/>
</dbReference>
<evidence type="ECO:0000256" key="4">
    <source>
        <dbReference type="ARBA" id="ARBA00023002"/>
    </source>
</evidence>
<feature type="binding site" evidence="7">
    <location>
        <position position="250"/>
    </location>
    <ligand>
        <name>glyoxylate</name>
        <dbReference type="ChEBI" id="CHEBI:36655"/>
    </ligand>
</feature>
<feature type="active site" description="Proton acceptor" evidence="6">
    <location>
        <position position="347"/>
    </location>
</feature>
<keyword evidence="3 7" id="KW-0288">FMN</keyword>
<comment type="cofactor">
    <cofactor evidence="1">
        <name>FMN</name>
        <dbReference type="ChEBI" id="CHEBI:58210"/>
    </cofactor>
</comment>
<comment type="caution">
    <text evidence="10">The sequence shown here is derived from an EMBL/GenBank/DDBJ whole genome shotgun (WGS) entry which is preliminary data.</text>
</comment>
<feature type="binding site" evidence="7">
    <location>
        <begin position="161"/>
        <end position="163"/>
    </location>
    <ligand>
        <name>FMN</name>
        <dbReference type="ChEBI" id="CHEBI:58210"/>
    </ligand>
</feature>
<evidence type="ECO:0000313" key="10">
    <source>
        <dbReference type="EMBL" id="RCW46278.1"/>
    </source>
</evidence>
<dbReference type="EMBL" id="QPJC01000002">
    <property type="protein sequence ID" value="RCW46278.1"/>
    <property type="molecule type" value="Genomic_DNA"/>
</dbReference>
<dbReference type="FunFam" id="3.20.20.70:FF:000029">
    <property type="entry name" value="L-lactate dehydrogenase"/>
    <property type="match status" value="1"/>
</dbReference>
<evidence type="ECO:0000313" key="11">
    <source>
        <dbReference type="Proteomes" id="UP000253495"/>
    </source>
</evidence>
<evidence type="ECO:0000256" key="3">
    <source>
        <dbReference type="ARBA" id="ARBA00022643"/>
    </source>
</evidence>
<evidence type="ECO:0000256" key="8">
    <source>
        <dbReference type="SAM" id="MobiDB-lite"/>
    </source>
</evidence>
<gene>
    <name evidence="10" type="ORF">DFQ14_102581</name>
</gene>
<feature type="binding site" evidence="7">
    <location>
        <position position="347"/>
    </location>
    <ligand>
        <name>glyoxylate</name>
        <dbReference type="ChEBI" id="CHEBI:36655"/>
    </ligand>
</feature>
<comment type="similarity">
    <text evidence="5">Belongs to the FMN-dependent alpha-hydroxy acid dehydrogenase family.</text>
</comment>
<dbReference type="InterPro" id="IPR037396">
    <property type="entry name" value="FMN_HAD"/>
</dbReference>
<protein>
    <submittedName>
        <fullName evidence="10">Isopentenyl diphosphate isomerase/L-lactate dehydrogenase-like FMN-dependent dehydrogenase</fullName>
    </submittedName>
</protein>
<organism evidence="10 11">
    <name type="scientific">Halopolyspora algeriensis</name>
    <dbReference type="NCBI Taxonomy" id="1500506"/>
    <lineage>
        <taxon>Bacteria</taxon>
        <taxon>Bacillati</taxon>
        <taxon>Actinomycetota</taxon>
        <taxon>Actinomycetes</taxon>
        <taxon>Actinomycetes incertae sedis</taxon>
        <taxon>Halopolyspora</taxon>
    </lineage>
</organism>
<keyword evidence="2 7" id="KW-0285">Flavoprotein</keyword>
<feature type="compositionally biased region" description="Polar residues" evidence="8">
    <location>
        <begin position="30"/>
        <end position="42"/>
    </location>
</feature>
<keyword evidence="10" id="KW-0413">Isomerase</keyword>
<dbReference type="PROSITE" id="PS51349">
    <property type="entry name" value="FMN_HYDROXY_ACID_DH_2"/>
    <property type="match status" value="1"/>
</dbReference>
<evidence type="ECO:0000256" key="7">
    <source>
        <dbReference type="PIRSR" id="PIRSR000138-2"/>
    </source>
</evidence>
<feature type="compositionally biased region" description="Low complexity" evidence="8">
    <location>
        <begin position="10"/>
        <end position="26"/>
    </location>
</feature>
<dbReference type="Proteomes" id="UP000253495">
    <property type="component" value="Unassembled WGS sequence"/>
</dbReference>
<feature type="domain" description="FMN hydroxy acid dehydrogenase" evidence="9">
    <location>
        <begin position="82"/>
        <end position="449"/>
    </location>
</feature>
<feature type="binding site" evidence="7">
    <location>
        <position position="190"/>
    </location>
    <ligand>
        <name>FMN</name>
        <dbReference type="ChEBI" id="CHEBI:58210"/>
    </ligand>
</feature>
<feature type="binding site" evidence="7">
    <location>
        <begin position="378"/>
        <end position="382"/>
    </location>
    <ligand>
        <name>FMN</name>
        <dbReference type="ChEBI" id="CHEBI:58210"/>
    </ligand>
</feature>
<dbReference type="AlphaFoldDB" id="A0A368W2S9"/>
<feature type="binding site" evidence="7">
    <location>
        <begin position="401"/>
        <end position="402"/>
    </location>
    <ligand>
        <name>FMN</name>
        <dbReference type="ChEBI" id="CHEBI:58210"/>
    </ligand>
</feature>
<dbReference type="GO" id="GO:0016614">
    <property type="term" value="F:oxidoreductase activity, acting on CH-OH group of donors"/>
    <property type="evidence" value="ECO:0007669"/>
    <property type="project" value="UniProtKB-ARBA"/>
</dbReference>
<name>A0A368W2S9_9ACTN</name>
<keyword evidence="4" id="KW-0560">Oxidoreductase</keyword>
<dbReference type="GO" id="GO:0010181">
    <property type="term" value="F:FMN binding"/>
    <property type="evidence" value="ECO:0007669"/>
    <property type="project" value="InterPro"/>
</dbReference>
<reference evidence="10 11" key="1">
    <citation type="submission" date="2018-07" db="EMBL/GenBank/DDBJ databases">
        <title>Genomic Encyclopedia of Type Strains, Phase III (KMG-III): the genomes of soil and plant-associated and newly described type strains.</title>
        <authorList>
            <person name="Whitman W."/>
        </authorList>
    </citation>
    <scope>NUCLEOTIDE SEQUENCE [LARGE SCALE GENOMIC DNA]</scope>
    <source>
        <strain evidence="10 11">CECT 8575</strain>
    </source>
</reference>
<accession>A0A368W2S9</accession>
<evidence type="ECO:0000256" key="5">
    <source>
        <dbReference type="ARBA" id="ARBA00024042"/>
    </source>
</evidence>
<dbReference type="Gene3D" id="3.20.20.70">
    <property type="entry name" value="Aldolase class I"/>
    <property type="match status" value="1"/>
</dbReference>
<feature type="binding site" evidence="7">
    <location>
        <position position="323"/>
    </location>
    <ligand>
        <name>FMN</name>
        <dbReference type="ChEBI" id="CHEBI:58210"/>
    </ligand>
</feature>